<gene>
    <name evidence="7" type="ORF">D1953_19495</name>
</gene>
<dbReference type="AlphaFoldDB" id="A0A398AYJ5"/>
<feature type="transmembrane region" description="Helical" evidence="6">
    <location>
        <begin position="12"/>
        <end position="40"/>
    </location>
</feature>
<sequence length="364" mass="41881">MKLGARILKTGIAIVLALYLSELLNVPAPVLSGIAAIFAIQPTIYRSYQSVLEQIQGNLIGAIVAIAFVLLFGNDIFIIGLAVMIVITINIQLKMENTIILSIVTVIAIMETQGGEFLEFAFIRCASVLLGILSSFVVNLVFLPPKYETKLYNGITEATEDTLKWIRVSTRHASDQMLLKKDIHRLKEDLLKIEQTYSMFKEEREYFKRNNLAKSRKLVVYRQMLITTKKAFETLKRIHKFENEINHLPEDFQRKLLQHLDYLSHMHEQLLLQHIEKIKSISHLEEWSGEDYLSQQELLTLFFEQHYKLDAIHDGQEHVSTRIVPLISAIMEYGEQLDHLEKLIVSFQSFHKGVNEVSVEEEAD</sequence>
<dbReference type="PANTHER" id="PTHR30509">
    <property type="entry name" value="P-HYDROXYBENZOIC ACID EFFLUX PUMP SUBUNIT-RELATED"/>
    <property type="match status" value="1"/>
</dbReference>
<comment type="subcellular location">
    <subcellularLocation>
        <location evidence="1">Cell membrane</location>
        <topology evidence="1">Multi-pass membrane protein</topology>
    </subcellularLocation>
</comment>
<name>A0A398AYJ5_9BACI</name>
<feature type="transmembrane region" description="Helical" evidence="6">
    <location>
        <begin position="60"/>
        <end position="87"/>
    </location>
</feature>
<keyword evidence="8" id="KW-1185">Reference proteome</keyword>
<accession>A0A398AYJ5</accession>
<dbReference type="GO" id="GO:0005886">
    <property type="term" value="C:plasma membrane"/>
    <property type="evidence" value="ECO:0007669"/>
    <property type="project" value="UniProtKB-SubCell"/>
</dbReference>
<dbReference type="Pfam" id="PF06081">
    <property type="entry name" value="ArAE_1"/>
    <property type="match status" value="1"/>
</dbReference>
<dbReference type="RefSeq" id="WP_119118817.1">
    <property type="nucleotide sequence ID" value="NZ_QWVS01000059.1"/>
</dbReference>
<keyword evidence="5 6" id="KW-0472">Membrane</keyword>
<keyword evidence="2" id="KW-1003">Cell membrane</keyword>
<comment type="caution">
    <text evidence="7">The sequence shown here is derived from an EMBL/GenBank/DDBJ whole genome shotgun (WGS) entry which is preliminary data.</text>
</comment>
<evidence type="ECO:0000313" key="8">
    <source>
        <dbReference type="Proteomes" id="UP000266016"/>
    </source>
</evidence>
<dbReference type="PANTHER" id="PTHR30509:SF27">
    <property type="entry name" value="UPF0421 PROTEIN YGAE"/>
    <property type="match status" value="1"/>
</dbReference>
<keyword evidence="3 6" id="KW-0812">Transmembrane</keyword>
<evidence type="ECO:0000256" key="3">
    <source>
        <dbReference type="ARBA" id="ARBA00022692"/>
    </source>
</evidence>
<proteinExistence type="predicted"/>
<keyword evidence="4 6" id="KW-1133">Transmembrane helix</keyword>
<evidence type="ECO:0000313" key="7">
    <source>
        <dbReference type="EMBL" id="RID81778.1"/>
    </source>
</evidence>
<protein>
    <submittedName>
        <fullName evidence="7">Aromatic acid exporter family protein</fullName>
    </submittedName>
</protein>
<reference evidence="7 8" key="1">
    <citation type="submission" date="2018-08" db="EMBL/GenBank/DDBJ databases">
        <title>Bacillus jemisoniae sp. nov., Bacillus chryseoplanitiae sp. nov., Bacillus resnikiae sp. nov., and Bacillus frankliniae sp. nov., isolated from Viking spacecraft and associated surfaces.</title>
        <authorList>
            <person name="Seuylemezian A."/>
            <person name="Vaishampayan P."/>
        </authorList>
    </citation>
    <scope>NUCLEOTIDE SEQUENCE [LARGE SCALE GENOMIC DNA]</scope>
    <source>
        <strain evidence="7 8">MA001</strain>
    </source>
</reference>
<feature type="transmembrane region" description="Helical" evidence="6">
    <location>
        <begin position="99"/>
        <end position="115"/>
    </location>
</feature>
<evidence type="ECO:0000256" key="1">
    <source>
        <dbReference type="ARBA" id="ARBA00004651"/>
    </source>
</evidence>
<feature type="transmembrane region" description="Helical" evidence="6">
    <location>
        <begin position="121"/>
        <end position="143"/>
    </location>
</feature>
<evidence type="ECO:0000256" key="4">
    <source>
        <dbReference type="ARBA" id="ARBA00022989"/>
    </source>
</evidence>
<dbReference type="Proteomes" id="UP000266016">
    <property type="component" value="Unassembled WGS sequence"/>
</dbReference>
<evidence type="ECO:0000256" key="2">
    <source>
        <dbReference type="ARBA" id="ARBA00022475"/>
    </source>
</evidence>
<dbReference type="EMBL" id="QWVS01000059">
    <property type="protein sequence ID" value="RID81778.1"/>
    <property type="molecule type" value="Genomic_DNA"/>
</dbReference>
<evidence type="ECO:0000256" key="5">
    <source>
        <dbReference type="ARBA" id="ARBA00023136"/>
    </source>
</evidence>
<evidence type="ECO:0000256" key="6">
    <source>
        <dbReference type="SAM" id="Phobius"/>
    </source>
</evidence>
<organism evidence="7 8">
    <name type="scientific">Peribacillus asahii</name>
    <dbReference type="NCBI Taxonomy" id="228899"/>
    <lineage>
        <taxon>Bacteria</taxon>
        <taxon>Bacillati</taxon>
        <taxon>Bacillota</taxon>
        <taxon>Bacilli</taxon>
        <taxon>Bacillales</taxon>
        <taxon>Bacillaceae</taxon>
        <taxon>Peribacillus</taxon>
    </lineage>
</organism>
<dbReference type="InterPro" id="IPR010343">
    <property type="entry name" value="ArAE_1"/>
</dbReference>